<accession>A0AAD0YK95</accession>
<organism evidence="1 2">
    <name type="scientific">Chryseobacterium nakagawai</name>
    <dbReference type="NCBI Taxonomy" id="1241982"/>
    <lineage>
        <taxon>Bacteria</taxon>
        <taxon>Pseudomonadati</taxon>
        <taxon>Bacteroidota</taxon>
        <taxon>Flavobacteriia</taxon>
        <taxon>Flavobacteriales</taxon>
        <taxon>Weeksellaceae</taxon>
        <taxon>Chryseobacterium group</taxon>
        <taxon>Chryseobacterium</taxon>
    </lineage>
</organism>
<evidence type="ECO:0000313" key="2">
    <source>
        <dbReference type="Proteomes" id="UP000278288"/>
    </source>
</evidence>
<dbReference type="RefSeq" id="WP_123856548.1">
    <property type="nucleotide sequence ID" value="NZ_CP033923.1"/>
</dbReference>
<protein>
    <submittedName>
        <fullName evidence="1">Uncharacterized protein</fullName>
    </submittedName>
</protein>
<gene>
    <name evidence="1" type="ORF">EG343_05000</name>
</gene>
<proteinExistence type="predicted"/>
<dbReference type="KEGG" id="cnk:EG343_05000"/>
<dbReference type="EMBL" id="CP033923">
    <property type="protein sequence ID" value="AZA90024.1"/>
    <property type="molecule type" value="Genomic_DNA"/>
</dbReference>
<dbReference type="AlphaFoldDB" id="A0AAD0YK95"/>
<evidence type="ECO:0000313" key="1">
    <source>
        <dbReference type="EMBL" id="AZA90024.1"/>
    </source>
</evidence>
<reference evidence="1 2" key="1">
    <citation type="submission" date="2018-11" db="EMBL/GenBank/DDBJ databases">
        <title>Proposal to divide the Flavobacteriaceae and reorganize its genera based on Amino Acid Identity values calculated from whole genome sequences.</title>
        <authorList>
            <person name="Nicholson A.C."/>
            <person name="Gulvik C.A."/>
            <person name="Whitney A.M."/>
            <person name="Humrighouse B.W."/>
            <person name="Bell M."/>
            <person name="Holmes B."/>
            <person name="Steigerwalt A.G."/>
            <person name="Villarma A."/>
            <person name="Sheth M."/>
            <person name="Batra D."/>
            <person name="Pryor J."/>
            <person name="Bernardet J.-F."/>
            <person name="Hugo C."/>
            <person name="Kampfer P."/>
            <person name="Newman J."/>
            <person name="McQuiston J.R."/>
        </authorList>
    </citation>
    <scope>NUCLEOTIDE SEQUENCE [LARGE SCALE GENOMIC DNA]</scope>
    <source>
        <strain evidence="1 2">G0041</strain>
    </source>
</reference>
<keyword evidence="2" id="KW-1185">Reference proteome</keyword>
<dbReference type="Proteomes" id="UP000278288">
    <property type="component" value="Chromosome"/>
</dbReference>
<sequence>MVSILKNNEKLTPYSFYTRFLRDVALNIKTEQDITFKLVENGDAQIYDSVYNIEPITIPLLLSLIEQLSKHYKKPINLSLYNNQATKHVLNFLYKSDFFYVAGNNRNPYHPYGRNILNFKEEYLGDFITNRPRSEHRVRFYSLLENNLQQKLNEFTKEDDKRDYLISEYSYIVRDHFQDLLFDNTNTADKIDIYVEILSELITNGVLHSKSNTFALMFVNKFATKFSISDNGIGLVQSLKTKTADTLYKPQELIQKLQLIKILNLNSKILENFDFIIETLYYSCLKDRRGLFDLMLSVVLNSNGYFRLHCDNAQIIISSRMQKELNNLSNLRNQLFNIHRKILINDVTTESQLAYMLELKNLILDHFVLLYENICNKYNDDYKYSSIRFFNVKFRGVHIEVEIPNS</sequence>
<name>A0AAD0YK95_CHRNA</name>